<evidence type="ECO:0000313" key="1">
    <source>
        <dbReference type="EMBL" id="ALY08637.1"/>
    </source>
</evidence>
<protein>
    <submittedName>
        <fullName evidence="1">Uncharacterized protein</fullName>
    </submittedName>
</protein>
<dbReference type="GeneID" id="40079290"/>
<keyword evidence="2" id="KW-1185">Reference proteome</keyword>
<dbReference type="EMBL" id="KU160641">
    <property type="protein sequence ID" value="ALY08637.1"/>
    <property type="molecule type" value="Genomic_DNA"/>
</dbReference>
<accession>A0A0U4B1P4</accession>
<gene>
    <name evidence="1" type="primary">37</name>
    <name evidence="1" type="ORF">CAPNMURICA_37</name>
</gene>
<dbReference type="OrthoDB" id="34946at10239"/>
<name>A0A0U4B1P4_9CAUD</name>
<organism evidence="1 2">
    <name type="scientific">Arthrobacter phage CapnMurica</name>
    <dbReference type="NCBI Taxonomy" id="1772294"/>
    <lineage>
        <taxon>Viruses</taxon>
        <taxon>Duplodnaviria</taxon>
        <taxon>Heunggongvirae</taxon>
        <taxon>Uroviricota</taxon>
        <taxon>Caudoviricetes</taxon>
        <taxon>Gordonvirus</taxon>
        <taxon>Gordonvirus captnmurica</taxon>
    </lineage>
</organism>
<dbReference type="RefSeq" id="YP_009603410.1">
    <property type="nucleotide sequence ID" value="NC_041951.1"/>
</dbReference>
<evidence type="ECO:0000313" key="2">
    <source>
        <dbReference type="Proteomes" id="UP000222888"/>
    </source>
</evidence>
<dbReference type="Proteomes" id="UP000222888">
    <property type="component" value="Segment"/>
</dbReference>
<reference evidence="1 2" key="1">
    <citation type="submission" date="2015-11" db="EMBL/GenBank/DDBJ databases">
        <authorList>
            <person name="Amegashie A.K."/>
            <person name="Borst K.R."/>
            <person name="Casazza W.J."/>
            <person name="Chen K.H."/>
            <person name="Evans D.R."/>
            <person name="Huang J."/>
            <person name="Kaku B.M."/>
            <person name="Khetarpal S.K."/>
            <person name="Keifer M.E."/>
            <person name="Kolev H.M."/>
            <person name="McDonald H.N."/>
            <person name="Nkangabwa M.S."/>
            <person name="Rickstrew G.A."/>
            <person name="Schlossman J.R."/>
            <person name="Tender C.M."/>
            <person name="Thomas C.G."/>
            <person name="Vanderveen L.N."/>
            <person name="Varma R.N."/>
            <person name="Wong N."/>
            <person name="Zhang C.W."/>
            <person name="Cutting C.L."/>
            <person name="Davison P.A."/>
            <person name="Braun M.A."/>
            <person name="Lopez A.J."/>
            <person name="Jarvik J.W."/>
            <person name="Bradley K.W."/>
            <person name="Asai D.J."/>
            <person name="Bowman C.A."/>
            <person name="Russell D.A."/>
            <person name="Pope W.H."/>
            <person name="Jacobs-Sera D."/>
            <person name="Hendrix R.W."/>
            <person name="Hatfull G.F."/>
        </authorList>
    </citation>
    <scope>NUCLEOTIDE SEQUENCE [LARGE SCALE GENOMIC DNA]</scope>
</reference>
<dbReference type="KEGG" id="vg:40079290"/>
<proteinExistence type="predicted"/>
<sequence length="80" mass="8861">MFKNRSVQVKFVKDAEDSSTTENHQNLFVNEDTAAIAKDIIKHVGVAIVAVSGSIITFKTLSQMAVIKTQVKAYKPMHKL</sequence>